<dbReference type="Pfam" id="PF00329">
    <property type="entry name" value="Complex1_30kDa"/>
    <property type="match status" value="1"/>
</dbReference>
<feature type="compositionally biased region" description="Basic and acidic residues" evidence="2">
    <location>
        <begin position="255"/>
        <end position="266"/>
    </location>
</feature>
<dbReference type="AlphaFoldDB" id="A0A2S7N263"/>
<feature type="compositionally biased region" description="Polar residues" evidence="2">
    <location>
        <begin position="42"/>
        <end position="61"/>
    </location>
</feature>
<dbReference type="SUPFAM" id="SSF143243">
    <property type="entry name" value="Nqo5-like"/>
    <property type="match status" value="1"/>
</dbReference>
<evidence type="ECO:0000259" key="3">
    <source>
        <dbReference type="Pfam" id="PF00329"/>
    </source>
</evidence>
<reference evidence="4 5" key="1">
    <citation type="submission" date="2017-12" db="EMBL/GenBank/DDBJ databases">
        <title>Taxonomic description and draft genome of Pradoshia cofamensis Gen. nov., sp. nov., a thermotolerant bacillale isolated from anterior gut of earthworm Eisenia fetida.</title>
        <authorList>
            <person name="Saha T."/>
            <person name="Chakraborty R."/>
        </authorList>
    </citation>
    <scope>NUCLEOTIDE SEQUENCE [LARGE SCALE GENOMIC DNA]</scope>
    <source>
        <strain evidence="4 5">EAG3</strain>
    </source>
</reference>
<sequence>MGRRDIEVLKRMAEENARKRAKNKPAAEPKEPLTEDEPALSQGRTASLESQKSAAEPNANTEDLVKKKAAAAAKAKAAALAKQKRMTEEEGSSTSDDLAKKKAAAAAKAKAAALAKQKRMTEEEGSSSTTDDLAKKKAAAAAKAKAAALAKQKRMTEEEGSSTSDDLAKKKAAAAAKAKAAALAKQKRMTEEEGSSSTTDDLAKKKAAAAAKAKAAALAKQKRMTEEGGENSSDDLAKKKAAAAAKAKAAALAKQKRDSGEPADLDKEKAKAIAAAKAKAAAAAKAKQKGADTKAAEPAADIALPSPNQPILDTYKAIIEGELGNDSLEDSYINKLSKDVPTLIVKRESYLPLVTCLRNHPKLRFDYLSEIHGTDFLEHFEVYLYLQSLLFKRDVVVKVKVDRTHPEIESVTPLWPGANWAESEAYDLLGIHFIGHPDLKRILLGEEWQGYPLRKDYVQYDDVEV</sequence>
<evidence type="ECO:0000256" key="1">
    <source>
        <dbReference type="ARBA" id="ARBA00007569"/>
    </source>
</evidence>
<dbReference type="Proteomes" id="UP000239663">
    <property type="component" value="Unassembled WGS sequence"/>
</dbReference>
<proteinExistence type="inferred from homology"/>
<evidence type="ECO:0000313" key="4">
    <source>
        <dbReference type="EMBL" id="PQD96124.1"/>
    </source>
</evidence>
<protein>
    <submittedName>
        <fullName evidence="4">NADH-quinone oxidoreductase subunit C</fullName>
    </submittedName>
</protein>
<comment type="caution">
    <text evidence="4">The sequence shown here is derived from an EMBL/GenBank/DDBJ whole genome shotgun (WGS) entry which is preliminary data.</text>
</comment>
<comment type="similarity">
    <text evidence="1">Belongs to the complex I 30 kDa subunit family.</text>
</comment>
<dbReference type="InterPro" id="IPR037232">
    <property type="entry name" value="NADH_quin_OxRdtase_su_C/D-like"/>
</dbReference>
<feature type="compositionally biased region" description="Low complexity" evidence="2">
    <location>
        <begin position="70"/>
        <end position="81"/>
    </location>
</feature>
<dbReference type="GO" id="GO:0008137">
    <property type="term" value="F:NADH dehydrogenase (ubiquinone) activity"/>
    <property type="evidence" value="ECO:0007669"/>
    <property type="project" value="InterPro"/>
</dbReference>
<dbReference type="Gene3D" id="3.30.460.80">
    <property type="entry name" value="NADH:ubiquinone oxidoreductase, 30kDa subunit"/>
    <property type="match status" value="1"/>
</dbReference>
<feature type="domain" description="NADH:ubiquinone oxidoreductase 30kDa subunit" evidence="3">
    <location>
        <begin position="344"/>
        <end position="459"/>
    </location>
</feature>
<feature type="compositionally biased region" description="Low complexity" evidence="2">
    <location>
        <begin position="139"/>
        <end position="150"/>
    </location>
</feature>
<dbReference type="PANTHER" id="PTHR10884:SF14">
    <property type="entry name" value="NADH DEHYDROGENASE [UBIQUINONE] IRON-SULFUR PROTEIN 3, MITOCHONDRIAL"/>
    <property type="match status" value="1"/>
</dbReference>
<dbReference type="RefSeq" id="WP_104848552.1">
    <property type="nucleotide sequence ID" value="NZ_PKOZ01000002.1"/>
</dbReference>
<feature type="compositionally biased region" description="Low complexity" evidence="2">
    <location>
        <begin position="208"/>
        <end position="219"/>
    </location>
</feature>
<feature type="compositionally biased region" description="Low complexity" evidence="2">
    <location>
        <begin position="104"/>
        <end position="115"/>
    </location>
</feature>
<name>A0A2S7N263_9BACI</name>
<accession>A0A2S7N263</accession>
<organism evidence="4 5">
    <name type="scientific">Pradoshia eiseniae</name>
    <dbReference type="NCBI Taxonomy" id="2064768"/>
    <lineage>
        <taxon>Bacteria</taxon>
        <taxon>Bacillati</taxon>
        <taxon>Bacillota</taxon>
        <taxon>Bacilli</taxon>
        <taxon>Bacillales</taxon>
        <taxon>Bacillaceae</taxon>
        <taxon>Pradoshia</taxon>
    </lineage>
</organism>
<feature type="region of interest" description="Disordered" evidence="2">
    <location>
        <begin position="12"/>
        <end position="240"/>
    </location>
</feature>
<feature type="compositionally biased region" description="Low complexity" evidence="2">
    <location>
        <begin position="173"/>
        <end position="184"/>
    </location>
</feature>
<keyword evidence="5" id="KW-1185">Reference proteome</keyword>
<evidence type="ECO:0000256" key="2">
    <source>
        <dbReference type="SAM" id="MobiDB-lite"/>
    </source>
</evidence>
<dbReference type="PANTHER" id="PTHR10884">
    <property type="entry name" value="NADH DEHYDROGENASE UBIQUINONE IRON-SULFUR PROTEIN 3"/>
    <property type="match status" value="1"/>
</dbReference>
<evidence type="ECO:0000313" key="5">
    <source>
        <dbReference type="Proteomes" id="UP000239663"/>
    </source>
</evidence>
<dbReference type="InterPro" id="IPR001268">
    <property type="entry name" value="NADH_UbQ_OxRdtase_30kDa_su"/>
</dbReference>
<dbReference type="EMBL" id="PKOZ01000002">
    <property type="protein sequence ID" value="PQD96124.1"/>
    <property type="molecule type" value="Genomic_DNA"/>
</dbReference>
<dbReference type="OrthoDB" id="9803286at2"/>
<gene>
    <name evidence="4" type="ORF">CYL18_05850</name>
</gene>
<feature type="region of interest" description="Disordered" evidence="2">
    <location>
        <begin position="247"/>
        <end position="266"/>
    </location>
</feature>